<dbReference type="RefSeq" id="WP_011397853.1">
    <property type="nucleotide sequence ID" value="NC_007645.1"/>
</dbReference>
<dbReference type="Proteomes" id="UP000000238">
    <property type="component" value="Chromosome"/>
</dbReference>
<gene>
    <name evidence="1" type="ordered locus">HCH_04073</name>
</gene>
<proteinExistence type="predicted"/>
<keyword evidence="2" id="KW-1185">Reference proteome</keyword>
<evidence type="ECO:0000313" key="2">
    <source>
        <dbReference type="Proteomes" id="UP000000238"/>
    </source>
</evidence>
<dbReference type="AlphaFoldDB" id="Q2SEY8"/>
<dbReference type="OrthoDB" id="9839909at2"/>
<name>Q2SEY8_HAHCH</name>
<accession>Q2SEY8</accession>
<organism evidence="1 2">
    <name type="scientific">Hahella chejuensis (strain KCTC 2396)</name>
    <dbReference type="NCBI Taxonomy" id="349521"/>
    <lineage>
        <taxon>Bacteria</taxon>
        <taxon>Pseudomonadati</taxon>
        <taxon>Pseudomonadota</taxon>
        <taxon>Gammaproteobacteria</taxon>
        <taxon>Oceanospirillales</taxon>
        <taxon>Hahellaceae</taxon>
        <taxon>Hahella</taxon>
    </lineage>
</organism>
<dbReference type="HOGENOM" id="CLU_1193464_0_0_6"/>
<dbReference type="EMBL" id="CP000155">
    <property type="protein sequence ID" value="ABC30786.1"/>
    <property type="molecule type" value="Genomic_DNA"/>
</dbReference>
<dbReference type="STRING" id="349521.HCH_04073"/>
<sequence length="232" mass="25404">MELNAGIVEKLLSDWKDKSSGNGADIKAKWLSTLEADIDLTPDDGSHAKTAMKGEANIAPMSNESVPPSISQLHSGLAKEAIAPASWATSTSIISHAPVMQLPVDRGDTGIRAKTAEIVTGMRQLPNLDERQSAGRENRLVMARAKEYVSQLLGELYPATNIHITKNGEKLVVWIRDYKQQHKQALLDLSKVIVETLGCDEDQLSFMFNGKPLHEDKDSLSAVTARNTFNQE</sequence>
<evidence type="ECO:0000313" key="1">
    <source>
        <dbReference type="EMBL" id="ABC30786.1"/>
    </source>
</evidence>
<protein>
    <submittedName>
        <fullName evidence="1">Uncharacterized protein</fullName>
    </submittedName>
</protein>
<dbReference type="KEGG" id="hch:HCH_04073"/>
<reference evidence="1 2" key="1">
    <citation type="journal article" date="2005" name="Nucleic Acids Res.">
        <title>Genomic blueprint of Hahella chejuensis, a marine microbe producing an algicidal agent.</title>
        <authorList>
            <person name="Jeong H."/>
            <person name="Yim J.H."/>
            <person name="Lee C."/>
            <person name="Choi S.-H."/>
            <person name="Park Y.K."/>
            <person name="Yoon S.H."/>
            <person name="Hur C.-G."/>
            <person name="Kang H.-Y."/>
            <person name="Kim D."/>
            <person name="Lee H.H."/>
            <person name="Park K.H."/>
            <person name="Park S.-H."/>
            <person name="Park H.-S."/>
            <person name="Lee H.K."/>
            <person name="Oh T.K."/>
            <person name="Kim J.F."/>
        </authorList>
    </citation>
    <scope>NUCLEOTIDE SEQUENCE [LARGE SCALE GENOMIC DNA]</scope>
    <source>
        <strain evidence="1 2">KCTC 2396</strain>
    </source>
</reference>